<dbReference type="EMBL" id="JAHZIK010001480">
    <property type="protein sequence ID" value="MBW7459100.1"/>
    <property type="molecule type" value="Genomic_DNA"/>
</dbReference>
<accession>A0ABS7CDT9</accession>
<organism evidence="2 3">
    <name type="scientific">Paenibacillus sepulcri</name>
    <dbReference type="NCBI Taxonomy" id="359917"/>
    <lineage>
        <taxon>Bacteria</taxon>
        <taxon>Bacillati</taxon>
        <taxon>Bacillota</taxon>
        <taxon>Bacilli</taxon>
        <taxon>Bacillales</taxon>
        <taxon>Paenibacillaceae</taxon>
        <taxon>Paenibacillus</taxon>
    </lineage>
</organism>
<evidence type="ECO:0000313" key="2">
    <source>
        <dbReference type="EMBL" id="MBW7459100.1"/>
    </source>
</evidence>
<evidence type="ECO:0000313" key="3">
    <source>
        <dbReference type="Proteomes" id="UP001519887"/>
    </source>
</evidence>
<dbReference type="Gene3D" id="3.20.20.210">
    <property type="match status" value="1"/>
</dbReference>
<sequence>MKSGNLGYPRIGRGREWKKALEAYWSGMLEEEAFHAELKAIRLSNLKAQQDRGIEVIPVGDFTYYDHVLDTAAMFGLVPGRFGYEEGELSLSTYYAMARGNREATACEMTKWFNTNYHYIVPELTDIKPVLTRNRLLDAYREAKSELGIEGRPVLVGLFTFLKLSKGYARNELDGWIDRLLPLYAQVLRELEAEGVQWVQVDEPILSTTLEPADLNHIARIYERLTQEVPGIKLLLQTYFESVDDYKTVVSLPVHGVGLDFVHDGGRNLQAVR</sequence>
<dbReference type="InterPro" id="IPR038071">
    <property type="entry name" value="UROD/MetE-like_sf"/>
</dbReference>
<feature type="non-terminal residue" evidence="2">
    <location>
        <position position="273"/>
    </location>
</feature>
<reference evidence="2 3" key="1">
    <citation type="submission" date="2021-07" db="EMBL/GenBank/DDBJ databases">
        <title>Paenibacillus radiodurans sp. nov., isolated from the southeastern edge of Tengger Desert.</title>
        <authorList>
            <person name="Zhang G."/>
        </authorList>
    </citation>
    <scope>NUCLEOTIDE SEQUENCE [LARGE SCALE GENOMIC DNA]</scope>
    <source>
        <strain evidence="2 3">CCM 7311</strain>
    </source>
</reference>
<dbReference type="PANTHER" id="PTHR30519">
    <property type="entry name" value="5-METHYLTETRAHYDROPTEROYLTRIGLUTAMATE--HOMOCYSTEINE METHYLTRANSFERASE"/>
    <property type="match status" value="1"/>
</dbReference>
<name>A0ABS7CDT9_9BACL</name>
<gene>
    <name evidence="2" type="ORF">K0U00_34125</name>
</gene>
<protein>
    <submittedName>
        <fullName evidence="2">5-methyltetrahydropteroyltriglutamate--homocysteine S-methyltransferase</fullName>
    </submittedName>
</protein>
<proteinExistence type="predicted"/>
<dbReference type="InterPro" id="IPR013215">
    <property type="entry name" value="Cbl-indep_Met_Synth_N"/>
</dbReference>
<evidence type="ECO:0000259" key="1">
    <source>
        <dbReference type="Pfam" id="PF08267"/>
    </source>
</evidence>
<feature type="domain" description="Cobalamin-independent methionine synthase MetE N-terminal" evidence="1">
    <location>
        <begin position="4"/>
        <end position="272"/>
    </location>
</feature>
<dbReference type="SUPFAM" id="SSF51726">
    <property type="entry name" value="UROD/MetE-like"/>
    <property type="match status" value="1"/>
</dbReference>
<keyword evidence="3" id="KW-1185">Reference proteome</keyword>
<dbReference type="Proteomes" id="UP001519887">
    <property type="component" value="Unassembled WGS sequence"/>
</dbReference>
<dbReference type="Pfam" id="PF08267">
    <property type="entry name" value="Meth_synt_1"/>
    <property type="match status" value="1"/>
</dbReference>
<comment type="caution">
    <text evidence="2">The sequence shown here is derived from an EMBL/GenBank/DDBJ whole genome shotgun (WGS) entry which is preliminary data.</text>
</comment>